<evidence type="ECO:0000259" key="3">
    <source>
        <dbReference type="PROSITE" id="PS51747"/>
    </source>
</evidence>
<dbReference type="AlphaFoldDB" id="A0A931AYT1"/>
<dbReference type="Gene3D" id="3.40.140.10">
    <property type="entry name" value="Cytidine Deaminase, domain 2"/>
    <property type="match status" value="1"/>
</dbReference>
<protein>
    <submittedName>
        <fullName evidence="4">Nucleoside deaminase</fullName>
    </submittedName>
</protein>
<evidence type="ECO:0000256" key="2">
    <source>
        <dbReference type="ARBA" id="ARBA00022833"/>
    </source>
</evidence>
<organism evidence="4 5">
    <name type="scientific">Halonatronomonas betaini</name>
    <dbReference type="NCBI Taxonomy" id="2778430"/>
    <lineage>
        <taxon>Bacteria</taxon>
        <taxon>Bacillati</taxon>
        <taxon>Bacillota</taxon>
        <taxon>Clostridia</taxon>
        <taxon>Halanaerobiales</taxon>
        <taxon>Halarsenatibacteraceae</taxon>
        <taxon>Halonatronomonas</taxon>
    </lineage>
</organism>
<evidence type="ECO:0000313" key="5">
    <source>
        <dbReference type="Proteomes" id="UP000621436"/>
    </source>
</evidence>
<dbReference type="PANTHER" id="PTHR11079:SF161">
    <property type="entry name" value="CMP_DCMP-TYPE DEAMINASE DOMAIN-CONTAINING PROTEIN"/>
    <property type="match status" value="1"/>
</dbReference>
<dbReference type="GO" id="GO:0008270">
    <property type="term" value="F:zinc ion binding"/>
    <property type="evidence" value="ECO:0007669"/>
    <property type="project" value="InterPro"/>
</dbReference>
<dbReference type="GO" id="GO:0006152">
    <property type="term" value="P:purine nucleoside catabolic process"/>
    <property type="evidence" value="ECO:0007669"/>
    <property type="project" value="TreeGrafter"/>
</dbReference>
<dbReference type="GO" id="GO:0047974">
    <property type="term" value="F:guanosine deaminase activity"/>
    <property type="evidence" value="ECO:0007669"/>
    <property type="project" value="TreeGrafter"/>
</dbReference>
<dbReference type="PROSITE" id="PS00903">
    <property type="entry name" value="CYT_DCMP_DEAMINASES_1"/>
    <property type="match status" value="1"/>
</dbReference>
<dbReference type="Pfam" id="PF00383">
    <property type="entry name" value="dCMP_cyt_deam_1"/>
    <property type="match status" value="1"/>
</dbReference>
<dbReference type="InterPro" id="IPR016192">
    <property type="entry name" value="APOBEC/CMP_deaminase_Zn-bd"/>
</dbReference>
<dbReference type="PROSITE" id="PS51747">
    <property type="entry name" value="CYT_DCMP_DEAMINASES_2"/>
    <property type="match status" value="1"/>
</dbReference>
<dbReference type="InterPro" id="IPR016193">
    <property type="entry name" value="Cytidine_deaminase-like"/>
</dbReference>
<feature type="domain" description="CMP/dCMP-type deaminase" evidence="3">
    <location>
        <begin position="4"/>
        <end position="118"/>
    </location>
</feature>
<evidence type="ECO:0000313" key="4">
    <source>
        <dbReference type="EMBL" id="MBF8437288.1"/>
    </source>
</evidence>
<gene>
    <name evidence="4" type="ORF">I0Q91_09375</name>
</gene>
<dbReference type="RefSeq" id="WP_270454259.1">
    <property type="nucleotide sequence ID" value="NZ_JADPIE010000005.1"/>
</dbReference>
<dbReference type="PANTHER" id="PTHR11079">
    <property type="entry name" value="CYTOSINE DEAMINASE FAMILY MEMBER"/>
    <property type="match status" value="1"/>
</dbReference>
<name>A0A931AYT1_9FIRM</name>
<dbReference type="CDD" id="cd01285">
    <property type="entry name" value="nucleoside_deaminase"/>
    <property type="match status" value="1"/>
</dbReference>
<evidence type="ECO:0000256" key="1">
    <source>
        <dbReference type="ARBA" id="ARBA00022723"/>
    </source>
</evidence>
<keyword evidence="1" id="KW-0479">Metal-binding</keyword>
<dbReference type="Proteomes" id="UP000621436">
    <property type="component" value="Unassembled WGS sequence"/>
</dbReference>
<dbReference type="SUPFAM" id="SSF53927">
    <property type="entry name" value="Cytidine deaminase-like"/>
    <property type="match status" value="1"/>
</dbReference>
<dbReference type="EMBL" id="JADPIE010000005">
    <property type="protein sequence ID" value="MBF8437288.1"/>
    <property type="molecule type" value="Genomic_DNA"/>
</dbReference>
<comment type="caution">
    <text evidence="4">The sequence shown here is derived from an EMBL/GenBank/DDBJ whole genome shotgun (WGS) entry which is preliminary data.</text>
</comment>
<dbReference type="InterPro" id="IPR002125">
    <property type="entry name" value="CMP_dCMP_dom"/>
</dbReference>
<reference evidence="4" key="1">
    <citation type="submission" date="2020-11" db="EMBL/GenBank/DDBJ databases">
        <title>Halonatronomonas betainensis gen. nov., sp. nov. a novel haloalkaliphilic representative of the family Halanaerobiacae capable of betaine degradation.</title>
        <authorList>
            <person name="Boltyanskaya Y."/>
            <person name="Kevbrin V."/>
            <person name="Detkova E."/>
            <person name="Grouzdev D.S."/>
            <person name="Koziaeva V."/>
            <person name="Zhilina T."/>
        </authorList>
    </citation>
    <scope>NUCLEOTIDE SEQUENCE</scope>
    <source>
        <strain evidence="4">Z-7014</strain>
    </source>
</reference>
<accession>A0A931AYT1</accession>
<keyword evidence="2" id="KW-0862">Zinc</keyword>
<proteinExistence type="predicted"/>
<sequence>MNMKDHKYYLRRCIELARSAVNNGNMPFGAVLVDSNGKIILEQENIEITESNCTGHAETQLMVNASKQYDKEFLWNCSLYTTVEPCAMCSGSIYWGNVGRVVFGLSEKELLDITGNDEQNPTFDLPCREIFARGQKEIEVIGPINSMKEEIARVYKDFF</sequence>
<keyword evidence="5" id="KW-1185">Reference proteome</keyword>